<dbReference type="InterPro" id="IPR018062">
    <property type="entry name" value="HTH_AraC-typ_CS"/>
</dbReference>
<dbReference type="PRINTS" id="PR00032">
    <property type="entry name" value="HTHARAC"/>
</dbReference>
<dbReference type="Proteomes" id="UP000323257">
    <property type="component" value="Unassembled WGS sequence"/>
</dbReference>
<protein>
    <submittedName>
        <fullName evidence="5">AraC-like DNA-binding protein</fullName>
    </submittedName>
</protein>
<keyword evidence="1" id="KW-0805">Transcription regulation</keyword>
<evidence type="ECO:0000313" key="6">
    <source>
        <dbReference type="Proteomes" id="UP000323257"/>
    </source>
</evidence>
<reference evidence="5 6" key="1">
    <citation type="submission" date="2019-07" db="EMBL/GenBank/DDBJ databases">
        <title>Genomic Encyclopedia of Type Strains, Phase III (KMG-III): the genomes of soil and plant-associated and newly described type strains.</title>
        <authorList>
            <person name="Whitman W."/>
        </authorList>
    </citation>
    <scope>NUCLEOTIDE SEQUENCE [LARGE SCALE GENOMIC DNA]</scope>
    <source>
        <strain evidence="5 6">BL24</strain>
    </source>
</reference>
<dbReference type="PANTHER" id="PTHR46796">
    <property type="entry name" value="HTH-TYPE TRANSCRIPTIONAL ACTIVATOR RHAS-RELATED"/>
    <property type="match status" value="1"/>
</dbReference>
<dbReference type="InterPro" id="IPR018060">
    <property type="entry name" value="HTH_AraC"/>
</dbReference>
<dbReference type="SMART" id="SM00342">
    <property type="entry name" value="HTH_ARAC"/>
    <property type="match status" value="1"/>
</dbReference>
<dbReference type="GO" id="GO:0003700">
    <property type="term" value="F:DNA-binding transcription factor activity"/>
    <property type="evidence" value="ECO:0007669"/>
    <property type="project" value="InterPro"/>
</dbReference>
<organism evidence="5 6">
    <name type="scientific">Paenibacillus methanolicus</name>
    <dbReference type="NCBI Taxonomy" id="582686"/>
    <lineage>
        <taxon>Bacteria</taxon>
        <taxon>Bacillati</taxon>
        <taxon>Bacillota</taxon>
        <taxon>Bacilli</taxon>
        <taxon>Bacillales</taxon>
        <taxon>Paenibacillaceae</taxon>
        <taxon>Paenibacillus</taxon>
    </lineage>
</organism>
<dbReference type="Pfam" id="PF12833">
    <property type="entry name" value="HTH_18"/>
    <property type="match status" value="1"/>
</dbReference>
<gene>
    <name evidence="5" type="ORF">BCM02_109356</name>
</gene>
<keyword evidence="3" id="KW-0804">Transcription</keyword>
<dbReference type="EMBL" id="VNHS01000009">
    <property type="protein sequence ID" value="TYP72077.1"/>
    <property type="molecule type" value="Genomic_DNA"/>
</dbReference>
<dbReference type="GO" id="GO:0043565">
    <property type="term" value="F:sequence-specific DNA binding"/>
    <property type="evidence" value="ECO:0007669"/>
    <property type="project" value="InterPro"/>
</dbReference>
<feature type="domain" description="HTH araC/xylS-type" evidence="4">
    <location>
        <begin position="178"/>
        <end position="276"/>
    </location>
</feature>
<dbReference type="InterPro" id="IPR050204">
    <property type="entry name" value="AraC_XylS_family_regulators"/>
</dbReference>
<evidence type="ECO:0000256" key="2">
    <source>
        <dbReference type="ARBA" id="ARBA00023125"/>
    </source>
</evidence>
<dbReference type="PROSITE" id="PS00041">
    <property type="entry name" value="HTH_ARAC_FAMILY_1"/>
    <property type="match status" value="1"/>
</dbReference>
<dbReference type="SUPFAM" id="SSF46689">
    <property type="entry name" value="Homeodomain-like"/>
    <property type="match status" value="2"/>
</dbReference>
<sequence>MAYLPILHEKSKQYYWRGSGALSIKTFRNGWAYYNTGRGHYRVEEGTYLLLNRGQEYAITIDWETEVESFCVFFPEGMAEEVLRTCITSSAALLDNPFEQRSPSSFEFVEKTYPTDNAALSPLLQSLRVCSGDDLWVEELMHAILQGLLTIHGQVCHDMRKLPALRASTREELYRRIQTGHEYMSAYFDQEIGLSDIARAACLSPNHFLRNYKLLFGYSPHRFIVERRLREAKKLLLSTNETVTEVCMRVGFQSHGTFTNLFARRFGVSPAVFRKKGDIE</sequence>
<dbReference type="InterPro" id="IPR009057">
    <property type="entry name" value="Homeodomain-like_sf"/>
</dbReference>
<accession>A0A5S5BYG4</accession>
<keyword evidence="2 5" id="KW-0238">DNA-binding</keyword>
<proteinExistence type="predicted"/>
<evidence type="ECO:0000256" key="1">
    <source>
        <dbReference type="ARBA" id="ARBA00023015"/>
    </source>
</evidence>
<dbReference type="Gene3D" id="1.10.10.60">
    <property type="entry name" value="Homeodomain-like"/>
    <property type="match status" value="2"/>
</dbReference>
<dbReference type="PROSITE" id="PS01124">
    <property type="entry name" value="HTH_ARAC_FAMILY_2"/>
    <property type="match status" value="1"/>
</dbReference>
<dbReference type="AlphaFoldDB" id="A0A5S5BYG4"/>
<keyword evidence="6" id="KW-1185">Reference proteome</keyword>
<evidence type="ECO:0000313" key="5">
    <source>
        <dbReference type="EMBL" id="TYP72077.1"/>
    </source>
</evidence>
<name>A0A5S5BYG4_9BACL</name>
<dbReference type="InterPro" id="IPR020449">
    <property type="entry name" value="Tscrpt_reg_AraC-type_HTH"/>
</dbReference>
<evidence type="ECO:0000259" key="4">
    <source>
        <dbReference type="PROSITE" id="PS01124"/>
    </source>
</evidence>
<evidence type="ECO:0000256" key="3">
    <source>
        <dbReference type="ARBA" id="ARBA00023163"/>
    </source>
</evidence>
<dbReference type="RefSeq" id="WP_148931674.1">
    <property type="nucleotide sequence ID" value="NZ_VNHS01000009.1"/>
</dbReference>
<dbReference type="OrthoDB" id="192171at2"/>
<comment type="caution">
    <text evidence="5">The sequence shown here is derived from an EMBL/GenBank/DDBJ whole genome shotgun (WGS) entry which is preliminary data.</text>
</comment>